<dbReference type="GO" id="GO:0006465">
    <property type="term" value="P:signal peptide processing"/>
    <property type="evidence" value="ECO:0007669"/>
    <property type="project" value="InterPro"/>
</dbReference>
<gene>
    <name evidence="10" type="ORF">SAMN03080598_03827</name>
</gene>
<dbReference type="Proteomes" id="UP000236736">
    <property type="component" value="Unassembled WGS sequence"/>
</dbReference>
<evidence type="ECO:0000259" key="9">
    <source>
        <dbReference type="Pfam" id="PF01343"/>
    </source>
</evidence>
<dbReference type="RefSeq" id="WP_103926397.1">
    <property type="nucleotide sequence ID" value="NZ_FNVR01000034.1"/>
</dbReference>
<name>A0A1H5ZZC7_9BACT</name>
<dbReference type="STRING" id="1120964.GCA_001313265_06338"/>
<dbReference type="AlphaFoldDB" id="A0A1H5ZZC7"/>
<reference evidence="11" key="1">
    <citation type="submission" date="2016-10" db="EMBL/GenBank/DDBJ databases">
        <authorList>
            <person name="Varghese N."/>
            <person name="Submissions S."/>
        </authorList>
    </citation>
    <scope>NUCLEOTIDE SEQUENCE [LARGE SCALE GENOMIC DNA]</scope>
    <source>
        <strain evidence="11">DSM 17298</strain>
    </source>
</reference>
<dbReference type="PIRSF" id="PIRSF001217">
    <property type="entry name" value="Protease_4_SppA"/>
    <property type="match status" value="1"/>
</dbReference>
<evidence type="ECO:0000313" key="11">
    <source>
        <dbReference type="Proteomes" id="UP000236736"/>
    </source>
</evidence>
<evidence type="ECO:0000256" key="5">
    <source>
        <dbReference type="ARBA" id="ARBA00022825"/>
    </source>
</evidence>
<dbReference type="Pfam" id="PF01343">
    <property type="entry name" value="Peptidase_S49"/>
    <property type="match status" value="2"/>
</dbReference>
<feature type="active site" description="Nucleophile" evidence="7">
    <location>
        <position position="387"/>
    </location>
</feature>
<dbReference type="InterPro" id="IPR047217">
    <property type="entry name" value="S49_SppA_67K_type_N"/>
</dbReference>
<dbReference type="NCBIfam" id="TIGR00706">
    <property type="entry name" value="SppA_dom"/>
    <property type="match status" value="1"/>
</dbReference>
<dbReference type="CDD" id="cd07018">
    <property type="entry name" value="S49_SppA_67K_type"/>
    <property type="match status" value="1"/>
</dbReference>
<keyword evidence="8" id="KW-1133">Transmembrane helix</keyword>
<dbReference type="GO" id="GO:0008236">
    <property type="term" value="F:serine-type peptidase activity"/>
    <property type="evidence" value="ECO:0007669"/>
    <property type="project" value="UniProtKB-KW"/>
</dbReference>
<dbReference type="Gene3D" id="3.90.226.10">
    <property type="entry name" value="2-enoyl-CoA Hydratase, Chain A, domain 1"/>
    <property type="match status" value="4"/>
</dbReference>
<evidence type="ECO:0000256" key="8">
    <source>
        <dbReference type="SAM" id="Phobius"/>
    </source>
</evidence>
<evidence type="ECO:0000256" key="1">
    <source>
        <dbReference type="ARBA" id="ARBA00004370"/>
    </source>
</evidence>
<sequence>MKFLGNVLAVIVGLFIFTILSTLVFFGIIGIIAASSDQEVSVKENTVLHLDLNGRVLVERTVEDDLDLGAFGNPFGGDRSAGLVNLKKAIAEAKTNENIKGIYLNTGLILAGQAGLLELREALIDFKESGKFILTYDEAYSEGGYFLASVADEIYLNPLGAIDFNGFSSETVFIKGFFEKVGIKPEVFRVGEFKSAVEPFILDKMSDENRFQTQFFLDDINNLAVAEIAKSRGIALDSLKRTNNEMLVRKPEDAVTYKLATALAYEDEVQAKLREKLGLGEDDDIPTINATDLGSVVKSTNITSKNRIAVIIAEGQIVGGSADGVISSEKFAKEIRKARKDENIKAIVLRVNSPGGSIVASDVIWREMTEAKKAKPLIVSMGEVAASGGYYISAPADTIVAQPNTITGSIGIFGLWFNVKELINNKLGVTTDVVSTGQLSDFMNPARDLTEVERTIIQSSIEDGYETFISRVAEGRGMHVDSVKKVASGRVWTGTQAKERGLVDILGGLDTAIEIAAGKIDAGDDYRVVYYPAKKPWFEEFFSSFGDKVQTRILQAQLGENYHLIEKVKNLQNYQGIQVRMPQDIVIK</sequence>
<dbReference type="InterPro" id="IPR002142">
    <property type="entry name" value="Peptidase_S49"/>
</dbReference>
<keyword evidence="6 8" id="KW-0472">Membrane</keyword>
<dbReference type="SUPFAM" id="SSF52096">
    <property type="entry name" value="ClpP/crotonase"/>
    <property type="match status" value="2"/>
</dbReference>
<keyword evidence="3 10" id="KW-0645">Protease</keyword>
<dbReference type="OrthoDB" id="9764363at2"/>
<keyword evidence="5" id="KW-0720">Serine protease</keyword>
<dbReference type="InterPro" id="IPR047272">
    <property type="entry name" value="S49_SppA_C"/>
</dbReference>
<organism evidence="10 11">
    <name type="scientific">Algoriphagus boritolerans DSM 17298 = JCM 18970</name>
    <dbReference type="NCBI Taxonomy" id="1120964"/>
    <lineage>
        <taxon>Bacteria</taxon>
        <taxon>Pseudomonadati</taxon>
        <taxon>Bacteroidota</taxon>
        <taxon>Cytophagia</taxon>
        <taxon>Cytophagales</taxon>
        <taxon>Cyclobacteriaceae</taxon>
        <taxon>Algoriphagus</taxon>
    </lineage>
</organism>
<dbReference type="EMBL" id="FNVR01000034">
    <property type="protein sequence ID" value="SEG41858.1"/>
    <property type="molecule type" value="Genomic_DNA"/>
</dbReference>
<accession>A0A1H5ZZC7</accession>
<protein>
    <submittedName>
        <fullName evidence="10">Protease-4</fullName>
    </submittedName>
</protein>
<dbReference type="InterPro" id="IPR004635">
    <property type="entry name" value="Pept_S49_SppA"/>
</dbReference>
<comment type="similarity">
    <text evidence="2">Belongs to the peptidase S49 family.</text>
</comment>
<proteinExistence type="inferred from homology"/>
<dbReference type="PANTHER" id="PTHR33209">
    <property type="entry name" value="PROTEASE 4"/>
    <property type="match status" value="1"/>
</dbReference>
<keyword evidence="8" id="KW-0812">Transmembrane</keyword>
<keyword evidence="4" id="KW-0378">Hydrolase</keyword>
<dbReference type="InterPro" id="IPR029045">
    <property type="entry name" value="ClpP/crotonase-like_dom_sf"/>
</dbReference>
<dbReference type="InterPro" id="IPR004634">
    <property type="entry name" value="Pept_S49_pIV"/>
</dbReference>
<evidence type="ECO:0000256" key="2">
    <source>
        <dbReference type="ARBA" id="ARBA00008683"/>
    </source>
</evidence>
<dbReference type="NCBIfam" id="TIGR00705">
    <property type="entry name" value="SppA_67K"/>
    <property type="match status" value="1"/>
</dbReference>
<keyword evidence="11" id="KW-1185">Reference proteome</keyword>
<feature type="domain" description="Peptidase S49" evidence="9">
    <location>
        <begin position="126"/>
        <end position="278"/>
    </location>
</feature>
<feature type="active site" description="Proton donor/acceptor" evidence="7">
    <location>
        <position position="194"/>
    </location>
</feature>
<dbReference type="CDD" id="cd07023">
    <property type="entry name" value="S49_Sppa_N_C"/>
    <property type="match status" value="1"/>
</dbReference>
<evidence type="ECO:0000256" key="7">
    <source>
        <dbReference type="PIRSR" id="PIRSR001217-1"/>
    </source>
</evidence>
<evidence type="ECO:0000256" key="3">
    <source>
        <dbReference type="ARBA" id="ARBA00022670"/>
    </source>
</evidence>
<dbReference type="GO" id="GO:0016020">
    <property type="term" value="C:membrane"/>
    <property type="evidence" value="ECO:0007669"/>
    <property type="project" value="UniProtKB-SubCell"/>
</dbReference>
<comment type="subcellular location">
    <subcellularLocation>
        <location evidence="1">Membrane</location>
    </subcellularLocation>
</comment>
<dbReference type="PANTHER" id="PTHR33209:SF1">
    <property type="entry name" value="PEPTIDASE S49 DOMAIN-CONTAINING PROTEIN"/>
    <property type="match status" value="1"/>
</dbReference>
<evidence type="ECO:0000256" key="4">
    <source>
        <dbReference type="ARBA" id="ARBA00022801"/>
    </source>
</evidence>
<evidence type="ECO:0000313" key="10">
    <source>
        <dbReference type="EMBL" id="SEG41858.1"/>
    </source>
</evidence>
<feature type="transmembrane region" description="Helical" evidence="8">
    <location>
        <begin position="7"/>
        <end position="33"/>
    </location>
</feature>
<evidence type="ECO:0000256" key="6">
    <source>
        <dbReference type="ARBA" id="ARBA00023136"/>
    </source>
</evidence>
<feature type="domain" description="Peptidase S49" evidence="9">
    <location>
        <begin position="371"/>
        <end position="517"/>
    </location>
</feature>